<dbReference type="GO" id="GO:0020037">
    <property type="term" value="F:heme binding"/>
    <property type="evidence" value="ECO:0007669"/>
    <property type="project" value="InterPro"/>
</dbReference>
<keyword evidence="8" id="KW-1185">Reference proteome</keyword>
<keyword evidence="6" id="KW-0732">Signal</keyword>
<organism evidence="7 8">
    <name type="scientific">Natronocella acetinitrilica</name>
    <dbReference type="NCBI Taxonomy" id="414046"/>
    <lineage>
        <taxon>Bacteria</taxon>
        <taxon>Pseudomonadati</taxon>
        <taxon>Pseudomonadota</taxon>
        <taxon>Gammaproteobacteria</taxon>
        <taxon>Chromatiales</taxon>
        <taxon>Ectothiorhodospiraceae</taxon>
        <taxon>Natronocella</taxon>
    </lineage>
</organism>
<name>A0AAE3KBJ6_9GAMM</name>
<keyword evidence="2 5" id="KW-0349">Heme</keyword>
<feature type="signal peptide" evidence="6">
    <location>
        <begin position="1"/>
        <end position="28"/>
    </location>
</feature>
<keyword evidence="3 5" id="KW-0479">Metal-binding</keyword>
<dbReference type="InterPro" id="IPR001486">
    <property type="entry name" value="Hemoglobin_trunc"/>
</dbReference>
<dbReference type="Proteomes" id="UP001205843">
    <property type="component" value="Unassembled WGS sequence"/>
</dbReference>
<dbReference type="GO" id="GO:0019825">
    <property type="term" value="F:oxygen binding"/>
    <property type="evidence" value="ECO:0007669"/>
    <property type="project" value="InterPro"/>
</dbReference>
<dbReference type="AlphaFoldDB" id="A0AAE3KBJ6"/>
<evidence type="ECO:0000256" key="4">
    <source>
        <dbReference type="ARBA" id="ARBA00023004"/>
    </source>
</evidence>
<dbReference type="CDD" id="cd00454">
    <property type="entry name" value="TrHb1_N"/>
    <property type="match status" value="1"/>
</dbReference>
<evidence type="ECO:0000256" key="6">
    <source>
        <dbReference type="SAM" id="SignalP"/>
    </source>
</evidence>
<evidence type="ECO:0000256" key="2">
    <source>
        <dbReference type="ARBA" id="ARBA00022617"/>
    </source>
</evidence>
<dbReference type="Pfam" id="PF01152">
    <property type="entry name" value="Bac_globin"/>
    <property type="match status" value="1"/>
</dbReference>
<dbReference type="PROSITE" id="PS51257">
    <property type="entry name" value="PROKAR_LIPOPROTEIN"/>
    <property type="match status" value="1"/>
</dbReference>
<comment type="caution">
    <text evidence="7">The sequence shown here is derived from an EMBL/GenBank/DDBJ whole genome shotgun (WGS) entry which is preliminary data.</text>
</comment>
<feature type="binding site" description="distal binding residue" evidence="5">
    <location>
        <position position="97"/>
    </location>
    <ligand>
        <name>heme</name>
        <dbReference type="ChEBI" id="CHEBI:30413"/>
    </ligand>
    <ligandPart>
        <name>Fe</name>
        <dbReference type="ChEBI" id="CHEBI:18248"/>
    </ligandPart>
</feature>
<sequence>MKAITRHGLWLGLTAALLVGCASQPAQDDSLYQDLGGMTGIETLVDGLLFRISEDSRIVDQFADADPGRLHRTLSEQICELAGGPCVYSGDDMVTVHTGRNISEASFNALVEDLVEVMEYQHIPIRAQNRLLALLAPMRGEIIRL</sequence>
<keyword evidence="4 5" id="KW-0408">Iron</keyword>
<proteinExistence type="predicted"/>
<keyword evidence="1" id="KW-0813">Transport</keyword>
<dbReference type="Gene3D" id="1.10.490.10">
    <property type="entry name" value="Globins"/>
    <property type="match status" value="1"/>
</dbReference>
<gene>
    <name evidence="7" type="ORF">J2T57_000767</name>
</gene>
<evidence type="ECO:0000313" key="7">
    <source>
        <dbReference type="EMBL" id="MCP1673668.1"/>
    </source>
</evidence>
<evidence type="ECO:0000313" key="8">
    <source>
        <dbReference type="Proteomes" id="UP001205843"/>
    </source>
</evidence>
<feature type="chain" id="PRO_5042023333" evidence="6">
    <location>
        <begin position="29"/>
        <end position="145"/>
    </location>
</feature>
<evidence type="ECO:0000256" key="1">
    <source>
        <dbReference type="ARBA" id="ARBA00022448"/>
    </source>
</evidence>
<protein>
    <submittedName>
        <fullName evidence="7">Hemoglobin</fullName>
    </submittedName>
</protein>
<dbReference type="SUPFAM" id="SSF46458">
    <property type="entry name" value="Globin-like"/>
    <property type="match status" value="1"/>
</dbReference>
<dbReference type="InterPro" id="IPR009050">
    <property type="entry name" value="Globin-like_sf"/>
</dbReference>
<dbReference type="GO" id="GO:0046872">
    <property type="term" value="F:metal ion binding"/>
    <property type="evidence" value="ECO:0007669"/>
    <property type="project" value="UniProtKB-KW"/>
</dbReference>
<accession>A0AAE3KBJ6</accession>
<evidence type="ECO:0000256" key="3">
    <source>
        <dbReference type="ARBA" id="ARBA00022723"/>
    </source>
</evidence>
<evidence type="ECO:0000256" key="5">
    <source>
        <dbReference type="PIRSR" id="PIRSR601486-1"/>
    </source>
</evidence>
<dbReference type="RefSeq" id="WP_253474484.1">
    <property type="nucleotide sequence ID" value="NZ_JALJXV010000002.1"/>
</dbReference>
<dbReference type="EMBL" id="JALJXV010000002">
    <property type="protein sequence ID" value="MCP1673668.1"/>
    <property type="molecule type" value="Genomic_DNA"/>
</dbReference>
<dbReference type="InterPro" id="IPR012292">
    <property type="entry name" value="Globin/Proto"/>
</dbReference>
<reference evidence="7" key="1">
    <citation type="submission" date="2022-03" db="EMBL/GenBank/DDBJ databases">
        <title>Genomic Encyclopedia of Type Strains, Phase III (KMG-III): the genomes of soil and plant-associated and newly described type strains.</title>
        <authorList>
            <person name="Whitman W."/>
        </authorList>
    </citation>
    <scope>NUCLEOTIDE SEQUENCE</scope>
    <source>
        <strain evidence="7">ANL 6-2</strain>
    </source>
</reference>